<name>A0A150GTD1_GONPE</name>
<dbReference type="InterPro" id="IPR002719">
    <property type="entry name" value="RB_B"/>
</dbReference>
<accession>A0A150GTD1</accession>
<proteinExistence type="predicted"/>
<evidence type="ECO:0000256" key="1">
    <source>
        <dbReference type="SAM" id="MobiDB-lite"/>
    </source>
</evidence>
<dbReference type="Pfam" id="PF01857">
    <property type="entry name" value="RB_B"/>
    <property type="match status" value="1"/>
</dbReference>
<dbReference type="OrthoDB" id="545795at2759"/>
<keyword evidence="4" id="KW-1185">Reference proteome</keyword>
<feature type="domain" description="Retinoblastoma-associated protein B-box" evidence="2">
    <location>
        <begin position="380"/>
        <end position="489"/>
    </location>
</feature>
<dbReference type="AlphaFoldDB" id="A0A150GTD1"/>
<dbReference type="Gene3D" id="1.10.472.10">
    <property type="entry name" value="Cyclin-like"/>
    <property type="match status" value="1"/>
</dbReference>
<dbReference type="GO" id="GO:0005634">
    <property type="term" value="C:nucleus"/>
    <property type="evidence" value="ECO:0007669"/>
    <property type="project" value="InterPro"/>
</dbReference>
<organism evidence="3 4">
    <name type="scientific">Gonium pectorale</name>
    <name type="common">Green alga</name>
    <dbReference type="NCBI Taxonomy" id="33097"/>
    <lineage>
        <taxon>Eukaryota</taxon>
        <taxon>Viridiplantae</taxon>
        <taxon>Chlorophyta</taxon>
        <taxon>core chlorophytes</taxon>
        <taxon>Chlorophyceae</taxon>
        <taxon>CS clade</taxon>
        <taxon>Chlamydomonadales</taxon>
        <taxon>Volvocaceae</taxon>
        <taxon>Gonium</taxon>
    </lineage>
</organism>
<feature type="region of interest" description="Disordered" evidence="1">
    <location>
        <begin position="702"/>
        <end position="727"/>
    </location>
</feature>
<dbReference type="GO" id="GO:0051726">
    <property type="term" value="P:regulation of cell cycle"/>
    <property type="evidence" value="ECO:0007669"/>
    <property type="project" value="InterPro"/>
</dbReference>
<sequence length="799" mass="81926">MEQQQADEQQVNARVDPVAASEVLQRATLPGPEDWLSSEDWLERAVQSATVIMEHMCQFMGRVFPDVGGPVEGMGRHALVLRTKHLYYGVLYYILSNRYPMSVSAAPPQRATRSSSGAGAAARFTRPTVPPGTESEVAFLLSIPAFHTSLLSVSATLVTAIGNKDPSFLSASPDACLRIVSAAGMIENLLAVWNACRWFQEFYVTPKSPAPAAAEGDLQQAAACGGGGVQQRTTAQPPSPLPPLPPLPGCSLLDRLQRLCEERGVLAQGSTFYAIVAKGATAGFNRSDQLLIEDFLRAYTRRATNLAFWIGERLVDQQLQQAAAAGVAGLPSAAPHASSRGRLSLASRPSLAPGTAAAAASGALANLGAAAAFPLLAARLVDRVLMECLDLAYGQHISVIVACCLYGMARALRLQMPFSTITRMFVSSLPDHSADLFGNQVEVRHATVGGEGAASGAAAEVASGNSGPTVAAVLGDIRRFYNETFLTRVEGFIRSFVKSHQQNTVAREAGVAGAATADADAAGKAQPADDGKAAAAVAGGHAGGDNGGIAGAPSPTITIRPPPLRTDGCNLGNASPTRSAAGEAPDVSLQGWETANDKKGGRTASVASGRAKEPQQRLGGGVIAAASAAQRLYQGPQTRRLSVLADDDSEMDADPPAGGTQGGGASGRGSLASAFGRRAASRPPAVLAPLSAPNANAPAADAVAASGVKKKPHATVGGGRGRDRPIGQKALAGEGAEAPPVNVGLEDAVKQLMIDKENGDAGGQLASVSIMGVATLGDAGTGSTGAHTSQPAGRRRALR</sequence>
<evidence type="ECO:0000259" key="2">
    <source>
        <dbReference type="Pfam" id="PF01857"/>
    </source>
</evidence>
<evidence type="ECO:0000313" key="3">
    <source>
        <dbReference type="EMBL" id="KXZ53115.1"/>
    </source>
</evidence>
<dbReference type="Proteomes" id="UP000075714">
    <property type="component" value="Unassembled WGS sequence"/>
</dbReference>
<feature type="region of interest" description="Disordered" evidence="1">
    <location>
        <begin position="648"/>
        <end position="677"/>
    </location>
</feature>
<protein>
    <recommendedName>
        <fullName evidence="2">Retinoblastoma-associated protein B-box domain-containing protein</fullName>
    </recommendedName>
</protein>
<evidence type="ECO:0000313" key="4">
    <source>
        <dbReference type="Proteomes" id="UP000075714"/>
    </source>
</evidence>
<dbReference type="EMBL" id="LSYV01000008">
    <property type="protein sequence ID" value="KXZ53115.1"/>
    <property type="molecule type" value="Genomic_DNA"/>
</dbReference>
<gene>
    <name evidence="3" type="ORF">GPECTOR_7g1005</name>
</gene>
<feature type="region of interest" description="Disordered" evidence="1">
    <location>
        <begin position="544"/>
        <end position="618"/>
    </location>
</feature>
<feature type="compositionally biased region" description="Low complexity" evidence="1">
    <location>
        <begin position="668"/>
        <end position="677"/>
    </location>
</feature>
<feature type="region of interest" description="Disordered" evidence="1">
    <location>
        <begin position="776"/>
        <end position="799"/>
    </location>
</feature>
<reference evidence="4" key="1">
    <citation type="journal article" date="2016" name="Nat. Commun.">
        <title>The Gonium pectorale genome demonstrates co-option of cell cycle regulation during the evolution of multicellularity.</title>
        <authorList>
            <person name="Hanschen E.R."/>
            <person name="Marriage T.N."/>
            <person name="Ferris P.J."/>
            <person name="Hamaji T."/>
            <person name="Toyoda A."/>
            <person name="Fujiyama A."/>
            <person name="Neme R."/>
            <person name="Noguchi H."/>
            <person name="Minakuchi Y."/>
            <person name="Suzuki M."/>
            <person name="Kawai-Toyooka H."/>
            <person name="Smith D.R."/>
            <person name="Sparks H."/>
            <person name="Anderson J."/>
            <person name="Bakaric R."/>
            <person name="Luria V."/>
            <person name="Karger A."/>
            <person name="Kirschner M.W."/>
            <person name="Durand P.M."/>
            <person name="Michod R.E."/>
            <person name="Nozaki H."/>
            <person name="Olson B.J."/>
        </authorList>
    </citation>
    <scope>NUCLEOTIDE SEQUENCE [LARGE SCALE GENOMIC DNA]</scope>
    <source>
        <strain evidence="4">NIES-2863</strain>
    </source>
</reference>
<comment type="caution">
    <text evidence="3">The sequence shown here is derived from an EMBL/GenBank/DDBJ whole genome shotgun (WGS) entry which is preliminary data.</text>
</comment>